<name>E2AV17_CAMFO</name>
<dbReference type="EMBL" id="GL442974">
    <property type="protein sequence ID" value="EFN62735.1"/>
    <property type="molecule type" value="Genomic_DNA"/>
</dbReference>
<evidence type="ECO:0000313" key="2">
    <source>
        <dbReference type="Proteomes" id="UP000000311"/>
    </source>
</evidence>
<keyword evidence="2" id="KW-1185">Reference proteome</keyword>
<evidence type="ECO:0000313" key="1">
    <source>
        <dbReference type="EMBL" id="EFN62735.1"/>
    </source>
</evidence>
<dbReference type="Proteomes" id="UP000000311">
    <property type="component" value="Unassembled WGS sequence"/>
</dbReference>
<dbReference type="InParanoid" id="E2AV17"/>
<proteinExistence type="predicted"/>
<sequence length="79" mass="8889">MHMELFVLRIGNIQTVGYSWDFVPISEQVIGIRGWKGVHLCAFVRDSILSADLPSIASIAQCQSSNSEQFRLHSALYIH</sequence>
<protein>
    <submittedName>
        <fullName evidence="1">Uncharacterized protein</fullName>
    </submittedName>
</protein>
<organism evidence="2">
    <name type="scientific">Camponotus floridanus</name>
    <name type="common">Florida carpenter ant</name>
    <dbReference type="NCBI Taxonomy" id="104421"/>
    <lineage>
        <taxon>Eukaryota</taxon>
        <taxon>Metazoa</taxon>
        <taxon>Ecdysozoa</taxon>
        <taxon>Arthropoda</taxon>
        <taxon>Hexapoda</taxon>
        <taxon>Insecta</taxon>
        <taxon>Pterygota</taxon>
        <taxon>Neoptera</taxon>
        <taxon>Endopterygota</taxon>
        <taxon>Hymenoptera</taxon>
        <taxon>Apocrita</taxon>
        <taxon>Aculeata</taxon>
        <taxon>Formicoidea</taxon>
        <taxon>Formicidae</taxon>
        <taxon>Formicinae</taxon>
        <taxon>Camponotus</taxon>
    </lineage>
</organism>
<dbReference type="AlphaFoldDB" id="E2AV17"/>
<reference evidence="1 2" key="1">
    <citation type="journal article" date="2010" name="Science">
        <title>Genomic comparison of the ants Camponotus floridanus and Harpegnathos saltator.</title>
        <authorList>
            <person name="Bonasio R."/>
            <person name="Zhang G."/>
            <person name="Ye C."/>
            <person name="Mutti N.S."/>
            <person name="Fang X."/>
            <person name="Qin N."/>
            <person name="Donahue G."/>
            <person name="Yang P."/>
            <person name="Li Q."/>
            <person name="Li C."/>
            <person name="Zhang P."/>
            <person name="Huang Z."/>
            <person name="Berger S.L."/>
            <person name="Reinberg D."/>
            <person name="Wang J."/>
            <person name="Liebig J."/>
        </authorList>
    </citation>
    <scope>NUCLEOTIDE SEQUENCE [LARGE SCALE GENOMIC DNA]</scope>
    <source>
        <strain evidence="2">C129</strain>
    </source>
</reference>
<gene>
    <name evidence="1" type="ORF">EAG_01432</name>
</gene>
<accession>E2AV17</accession>